<reference evidence="2 3" key="1">
    <citation type="submission" date="2019-09" db="EMBL/GenBank/DDBJ databases">
        <title>Genome sequence of Adhaeribacter sp. M2.</title>
        <authorList>
            <person name="Srinivasan S."/>
        </authorList>
    </citation>
    <scope>NUCLEOTIDE SEQUENCE [LARGE SCALE GENOMIC DNA]</scope>
    <source>
        <strain evidence="2 3">M2</strain>
    </source>
</reference>
<protein>
    <submittedName>
        <fullName evidence="2">Transposase</fullName>
    </submittedName>
</protein>
<dbReference type="SUPFAM" id="SSF143422">
    <property type="entry name" value="Transposase IS200-like"/>
    <property type="match status" value="1"/>
</dbReference>
<sequence>MAYNPQLHHRRSIRLPGYDYAQNGLYFLTLCVQDQKHLFGHIAISCPASPIVQTMILNEASKMIETEWLKIPERFPQTILHEYIVMPNHFHAILEITNQRHPVGAPLVGAQLSEDAQLPVGTQIPAGTQLPNIKTTVEVQTAKKGQPQGIAPTGLLPTESIRENSPAANSSAKTIGDIVGAFKSITTNAYIKGVKNLEWPPFSNRLWQRDYWEHIIRNEKAYDNISNYIATNPINWDSDSLKYPPNK</sequence>
<dbReference type="GO" id="GO:0004803">
    <property type="term" value="F:transposase activity"/>
    <property type="evidence" value="ECO:0007669"/>
    <property type="project" value="InterPro"/>
</dbReference>
<organism evidence="2 3">
    <name type="scientific">Adhaeribacter soli</name>
    <dbReference type="NCBI Taxonomy" id="2607655"/>
    <lineage>
        <taxon>Bacteria</taxon>
        <taxon>Pseudomonadati</taxon>
        <taxon>Bacteroidota</taxon>
        <taxon>Cytophagia</taxon>
        <taxon>Cytophagales</taxon>
        <taxon>Hymenobacteraceae</taxon>
        <taxon>Adhaeribacter</taxon>
    </lineage>
</organism>
<evidence type="ECO:0000259" key="1">
    <source>
        <dbReference type="SMART" id="SM01321"/>
    </source>
</evidence>
<dbReference type="GO" id="GO:0006313">
    <property type="term" value="P:DNA transposition"/>
    <property type="evidence" value="ECO:0007669"/>
    <property type="project" value="InterPro"/>
</dbReference>
<dbReference type="Proteomes" id="UP000326570">
    <property type="component" value="Unassembled WGS sequence"/>
</dbReference>
<dbReference type="SMART" id="SM01321">
    <property type="entry name" value="Y1_Tnp"/>
    <property type="match status" value="1"/>
</dbReference>
<gene>
    <name evidence="2" type="ORF">F0P94_03255</name>
</gene>
<dbReference type="InterPro" id="IPR002686">
    <property type="entry name" value="Transposase_17"/>
</dbReference>
<dbReference type="EMBL" id="VTWT01000001">
    <property type="protein sequence ID" value="KAA9346113.1"/>
    <property type="molecule type" value="Genomic_DNA"/>
</dbReference>
<name>A0A5N1J7N1_9BACT</name>
<dbReference type="PANTHER" id="PTHR36966">
    <property type="entry name" value="REP-ASSOCIATED TYROSINE TRANSPOSASE"/>
    <property type="match status" value="1"/>
</dbReference>
<evidence type="ECO:0000313" key="2">
    <source>
        <dbReference type="EMBL" id="KAA9346113.1"/>
    </source>
</evidence>
<keyword evidence="3" id="KW-1185">Reference proteome</keyword>
<dbReference type="RefSeq" id="WP_150902256.1">
    <property type="nucleotide sequence ID" value="NZ_VTWT01000001.1"/>
</dbReference>
<dbReference type="InterPro" id="IPR036515">
    <property type="entry name" value="Transposase_17_sf"/>
</dbReference>
<evidence type="ECO:0000313" key="3">
    <source>
        <dbReference type="Proteomes" id="UP000326570"/>
    </source>
</evidence>
<dbReference type="InterPro" id="IPR052715">
    <property type="entry name" value="RAYT_transposase"/>
</dbReference>
<accession>A0A5N1J7N1</accession>
<dbReference type="Gene3D" id="3.30.70.1290">
    <property type="entry name" value="Transposase IS200-like"/>
    <property type="match status" value="1"/>
</dbReference>
<dbReference type="GO" id="GO:0043565">
    <property type="term" value="F:sequence-specific DNA binding"/>
    <property type="evidence" value="ECO:0007669"/>
    <property type="project" value="TreeGrafter"/>
</dbReference>
<dbReference type="PANTHER" id="PTHR36966:SF1">
    <property type="entry name" value="REP-ASSOCIATED TYROSINE TRANSPOSASE"/>
    <property type="match status" value="1"/>
</dbReference>
<dbReference type="AlphaFoldDB" id="A0A5N1J7N1"/>
<comment type="caution">
    <text evidence="2">The sequence shown here is derived from an EMBL/GenBank/DDBJ whole genome shotgun (WGS) entry which is preliminary data.</text>
</comment>
<proteinExistence type="predicted"/>
<feature type="domain" description="Transposase IS200-like" evidence="1">
    <location>
        <begin position="21"/>
        <end position="232"/>
    </location>
</feature>